<protein>
    <submittedName>
        <fullName evidence="1">16208_t:CDS:1</fullName>
    </submittedName>
</protein>
<reference evidence="1 2" key="1">
    <citation type="submission" date="2021-06" db="EMBL/GenBank/DDBJ databases">
        <authorList>
            <person name="Kallberg Y."/>
            <person name="Tangrot J."/>
            <person name="Rosling A."/>
        </authorList>
    </citation>
    <scope>NUCLEOTIDE SEQUENCE [LARGE SCALE GENOMIC DNA]</scope>
    <source>
        <strain evidence="1 2">120-4 pot B 10/14</strain>
    </source>
</reference>
<sequence>MKTGNSAPNCAKAYLRTSLSTIYLVEPLPKVSTNAAAQKKAANEITIAKKKLTEFEQIYNISTDPQFKYDTYIKISNLQTQIRANKDRIAKLKRNAQYTQNLVKVRIIENLRKNLEENYNVYMVLVAGVLYTDTHEHIDSHYCLASIKCAKQFVSVFSDMLVVISQDNKAKIGLGIPAIEFEQKLIPLVYLLMKPDHINLTIDSQYDSILKTGREIRPIWVLLVDGGPDKNPRHLKNIKLYCKVNNQELALKNFQFVGEALYNIWCYDLVFGKCVNAQYVKEFTNPYTSCCGPPHAKEAMNFLQINNGFLPPITKAKDGHFTNPIHLLEYYDLLKISNYNQHCPSLDETTYS</sequence>
<proteinExistence type="predicted"/>
<accession>A0ABN7UD10</accession>
<evidence type="ECO:0000313" key="2">
    <source>
        <dbReference type="Proteomes" id="UP000789901"/>
    </source>
</evidence>
<evidence type="ECO:0000313" key="1">
    <source>
        <dbReference type="EMBL" id="CAG8566140.1"/>
    </source>
</evidence>
<comment type="caution">
    <text evidence="1">The sequence shown here is derived from an EMBL/GenBank/DDBJ whole genome shotgun (WGS) entry which is preliminary data.</text>
</comment>
<organism evidence="1 2">
    <name type="scientific">Gigaspora margarita</name>
    <dbReference type="NCBI Taxonomy" id="4874"/>
    <lineage>
        <taxon>Eukaryota</taxon>
        <taxon>Fungi</taxon>
        <taxon>Fungi incertae sedis</taxon>
        <taxon>Mucoromycota</taxon>
        <taxon>Glomeromycotina</taxon>
        <taxon>Glomeromycetes</taxon>
        <taxon>Diversisporales</taxon>
        <taxon>Gigasporaceae</taxon>
        <taxon>Gigaspora</taxon>
    </lineage>
</organism>
<gene>
    <name evidence="1" type="ORF">GMARGA_LOCUS5256</name>
</gene>
<name>A0ABN7UD10_GIGMA</name>
<dbReference type="EMBL" id="CAJVQB010002204">
    <property type="protein sequence ID" value="CAG8566140.1"/>
    <property type="molecule type" value="Genomic_DNA"/>
</dbReference>
<keyword evidence="2" id="KW-1185">Reference proteome</keyword>
<dbReference type="Proteomes" id="UP000789901">
    <property type="component" value="Unassembled WGS sequence"/>
</dbReference>